<dbReference type="Gramene" id="ERM95169">
    <property type="protein sequence ID" value="ERM95169"/>
    <property type="gene ID" value="AMTR_s00009p00263210"/>
</dbReference>
<keyword evidence="1" id="KW-0479">Metal-binding</keyword>
<dbReference type="InterPro" id="IPR013083">
    <property type="entry name" value="Znf_RING/FYVE/PHD"/>
</dbReference>
<protein>
    <recommendedName>
        <fullName evidence="6">RING-type domain-containing protein</fullName>
    </recommendedName>
</protein>
<keyword evidence="2 4" id="KW-0863">Zinc-finger</keyword>
<dbReference type="Gene3D" id="3.30.40.10">
    <property type="entry name" value="Zinc/RING finger domain, C3HC4 (zinc finger)"/>
    <property type="match status" value="1"/>
</dbReference>
<dbReference type="HOGENOM" id="CLU_072423_0_0_1"/>
<feature type="region of interest" description="Disordered" evidence="5">
    <location>
        <begin position="132"/>
        <end position="161"/>
    </location>
</feature>
<dbReference type="InterPro" id="IPR001841">
    <property type="entry name" value="Znf_RING"/>
</dbReference>
<evidence type="ECO:0000256" key="4">
    <source>
        <dbReference type="PROSITE-ProRule" id="PRU00175"/>
    </source>
</evidence>
<reference evidence="8" key="1">
    <citation type="journal article" date="2013" name="Science">
        <title>The Amborella genome and the evolution of flowering plants.</title>
        <authorList>
            <consortium name="Amborella Genome Project"/>
        </authorList>
    </citation>
    <scope>NUCLEOTIDE SEQUENCE [LARGE SCALE GENOMIC DNA]</scope>
</reference>
<sequence>MGSYNNIGYRLSTDVCSVSTVQSHQNVVIRVFVKKRTIFTNLTSQDADFLDSIDFFALELATSITQHLQTQERAYMYLLLALVEHIPIPLQIIRGLSWEIACQACDNARSLDQPNIQVQLRFFIDIKHEREIAEGDHSEPETEYETRQEEEELPEAETEYEDLQEVEEILEAETEYEDPQREEEIPEAETEYEAPQEEEIPEAEMHELGILMELELELGIFMEVTSQYIFEGEFRQMETDNLEHLIGIEASSQVDCTPRTVARSIVDSLAKADIKAEEEVLCTVCLCNINASDGDGRVLPCSHMYHEDCIYEWLKSRNSCPVCRFEFPANLP</sequence>
<evidence type="ECO:0000256" key="3">
    <source>
        <dbReference type="ARBA" id="ARBA00022833"/>
    </source>
</evidence>
<name>W1NIZ3_AMBTC</name>
<dbReference type="OrthoDB" id="21204at2759"/>
<dbReference type="GO" id="GO:0016567">
    <property type="term" value="P:protein ubiquitination"/>
    <property type="evidence" value="ECO:0000318"/>
    <property type="project" value="GO_Central"/>
</dbReference>
<evidence type="ECO:0000313" key="7">
    <source>
        <dbReference type="EMBL" id="ERM95169.1"/>
    </source>
</evidence>
<dbReference type="STRING" id="13333.W1NIZ3"/>
<feature type="region of interest" description="Disordered" evidence="5">
    <location>
        <begin position="174"/>
        <end position="197"/>
    </location>
</feature>
<dbReference type="SUPFAM" id="SSF57850">
    <property type="entry name" value="RING/U-box"/>
    <property type="match status" value="1"/>
</dbReference>
<dbReference type="KEGG" id="atr:18423090"/>
<gene>
    <name evidence="7" type="ORF">AMTR_s00009p00263210</name>
</gene>
<feature type="compositionally biased region" description="Acidic residues" evidence="5">
    <location>
        <begin position="184"/>
        <end position="197"/>
    </location>
</feature>
<proteinExistence type="predicted"/>
<dbReference type="SMART" id="SM00184">
    <property type="entry name" value="RING"/>
    <property type="match status" value="1"/>
</dbReference>
<evidence type="ECO:0000313" key="8">
    <source>
        <dbReference type="Proteomes" id="UP000017836"/>
    </source>
</evidence>
<dbReference type="Pfam" id="PF13639">
    <property type="entry name" value="zf-RING_2"/>
    <property type="match status" value="1"/>
</dbReference>
<accession>W1NIZ3</accession>
<keyword evidence="3" id="KW-0862">Zinc</keyword>
<dbReference type="AlphaFoldDB" id="W1NIZ3"/>
<dbReference type="SMART" id="SM00744">
    <property type="entry name" value="RINGv"/>
    <property type="match status" value="1"/>
</dbReference>
<dbReference type="GO" id="GO:0061630">
    <property type="term" value="F:ubiquitin protein ligase activity"/>
    <property type="evidence" value="ECO:0000318"/>
    <property type="project" value="GO_Central"/>
</dbReference>
<dbReference type="GO" id="GO:0008270">
    <property type="term" value="F:zinc ion binding"/>
    <property type="evidence" value="ECO:0007669"/>
    <property type="project" value="UniProtKB-KW"/>
</dbReference>
<dbReference type="EMBL" id="KI397501">
    <property type="protein sequence ID" value="ERM95169.1"/>
    <property type="molecule type" value="Genomic_DNA"/>
</dbReference>
<evidence type="ECO:0000256" key="2">
    <source>
        <dbReference type="ARBA" id="ARBA00022771"/>
    </source>
</evidence>
<dbReference type="PANTHER" id="PTHR15710:SF202">
    <property type="entry name" value="RING-TYPE E3 UBIQUITIN TRANSFERASE"/>
    <property type="match status" value="1"/>
</dbReference>
<keyword evidence="8" id="KW-1185">Reference proteome</keyword>
<dbReference type="Proteomes" id="UP000017836">
    <property type="component" value="Unassembled WGS sequence"/>
</dbReference>
<organism evidence="7 8">
    <name type="scientific">Amborella trichopoda</name>
    <dbReference type="NCBI Taxonomy" id="13333"/>
    <lineage>
        <taxon>Eukaryota</taxon>
        <taxon>Viridiplantae</taxon>
        <taxon>Streptophyta</taxon>
        <taxon>Embryophyta</taxon>
        <taxon>Tracheophyta</taxon>
        <taxon>Spermatophyta</taxon>
        <taxon>Magnoliopsida</taxon>
        <taxon>Amborellales</taxon>
        <taxon>Amborellaceae</taxon>
        <taxon>Amborella</taxon>
    </lineage>
</organism>
<evidence type="ECO:0000256" key="5">
    <source>
        <dbReference type="SAM" id="MobiDB-lite"/>
    </source>
</evidence>
<feature type="domain" description="RING-type" evidence="6">
    <location>
        <begin position="282"/>
        <end position="324"/>
    </location>
</feature>
<evidence type="ECO:0000259" key="6">
    <source>
        <dbReference type="PROSITE" id="PS50089"/>
    </source>
</evidence>
<dbReference type="InterPro" id="IPR011016">
    <property type="entry name" value="Znf_RING-CH"/>
</dbReference>
<feature type="compositionally biased region" description="Basic and acidic residues" evidence="5">
    <location>
        <begin position="132"/>
        <end position="147"/>
    </location>
</feature>
<feature type="compositionally biased region" description="Acidic residues" evidence="5">
    <location>
        <begin position="148"/>
        <end position="161"/>
    </location>
</feature>
<dbReference type="GO" id="GO:0005737">
    <property type="term" value="C:cytoplasm"/>
    <property type="evidence" value="ECO:0000318"/>
    <property type="project" value="GO_Central"/>
</dbReference>
<dbReference type="PROSITE" id="PS50089">
    <property type="entry name" value="ZF_RING_2"/>
    <property type="match status" value="1"/>
</dbReference>
<evidence type="ECO:0000256" key="1">
    <source>
        <dbReference type="ARBA" id="ARBA00022723"/>
    </source>
</evidence>
<dbReference type="eggNOG" id="KOG0800">
    <property type="taxonomic scope" value="Eukaryota"/>
</dbReference>
<dbReference type="PANTHER" id="PTHR15710">
    <property type="entry name" value="E3 UBIQUITIN-PROTEIN LIGASE PRAJA"/>
    <property type="match status" value="1"/>
</dbReference>